<protein>
    <submittedName>
        <fullName evidence="2">Uncharacterized protein</fullName>
    </submittedName>
</protein>
<dbReference type="AlphaFoldDB" id="A0A560BPZ4"/>
<dbReference type="Proteomes" id="UP000316083">
    <property type="component" value="Unassembled WGS sequence"/>
</dbReference>
<proteinExistence type="predicted"/>
<organism evidence="2 3">
    <name type="scientific">Azospirillum brasilense</name>
    <dbReference type="NCBI Taxonomy" id="192"/>
    <lineage>
        <taxon>Bacteria</taxon>
        <taxon>Pseudomonadati</taxon>
        <taxon>Pseudomonadota</taxon>
        <taxon>Alphaproteobacteria</taxon>
        <taxon>Rhodospirillales</taxon>
        <taxon>Azospirillaceae</taxon>
        <taxon>Azospirillum</taxon>
    </lineage>
</organism>
<reference evidence="2 3" key="1">
    <citation type="submission" date="2019-06" db="EMBL/GenBank/DDBJ databases">
        <title>Genomic Encyclopedia of Type Strains, Phase IV (KMG-V): Genome sequencing to study the core and pangenomes of soil and plant-associated prokaryotes.</title>
        <authorList>
            <person name="Whitman W."/>
        </authorList>
    </citation>
    <scope>NUCLEOTIDE SEQUENCE [LARGE SCALE GENOMIC DNA]</scope>
    <source>
        <strain evidence="2 3">BR 11796</strain>
    </source>
</reference>
<comment type="caution">
    <text evidence="2">The sequence shown here is derived from an EMBL/GenBank/DDBJ whole genome shotgun (WGS) entry which is preliminary data.</text>
</comment>
<name>A0A560BPZ4_AZOBR</name>
<feature type="compositionally biased region" description="Basic and acidic residues" evidence="1">
    <location>
        <begin position="22"/>
        <end position="52"/>
    </location>
</feature>
<feature type="region of interest" description="Disordered" evidence="1">
    <location>
        <begin position="1"/>
        <end position="66"/>
    </location>
</feature>
<evidence type="ECO:0000313" key="3">
    <source>
        <dbReference type="Proteomes" id="UP000316083"/>
    </source>
</evidence>
<sequence length="66" mass="7154">MNDERNPASQPPPASQPNPQPKDGRIDEARDGTVKPDRGGEAELTEKEEQKRGGANRSTPGPIYDV</sequence>
<evidence type="ECO:0000313" key="2">
    <source>
        <dbReference type="EMBL" id="TWA74666.1"/>
    </source>
</evidence>
<dbReference type="RefSeq" id="WP_145672546.1">
    <property type="nucleotide sequence ID" value="NZ_VITF01000001.1"/>
</dbReference>
<accession>A0A560BPZ4</accession>
<evidence type="ECO:0000256" key="1">
    <source>
        <dbReference type="SAM" id="MobiDB-lite"/>
    </source>
</evidence>
<dbReference type="EMBL" id="VITF01000001">
    <property type="protein sequence ID" value="TWA74666.1"/>
    <property type="molecule type" value="Genomic_DNA"/>
</dbReference>
<gene>
    <name evidence="2" type="ORF">FBZ82_101682</name>
</gene>
<feature type="compositionally biased region" description="Pro residues" evidence="1">
    <location>
        <begin position="9"/>
        <end position="20"/>
    </location>
</feature>